<accession>A0AAD7INH5</accession>
<evidence type="ECO:0000256" key="1">
    <source>
        <dbReference type="SAM" id="Phobius"/>
    </source>
</evidence>
<name>A0AAD7INH5_9AGAR</name>
<dbReference type="EMBL" id="JARJLG010000095">
    <property type="protein sequence ID" value="KAJ7747189.1"/>
    <property type="molecule type" value="Genomic_DNA"/>
</dbReference>
<dbReference type="AlphaFoldDB" id="A0AAD7INH5"/>
<organism evidence="2 3">
    <name type="scientific">Mycena maculata</name>
    <dbReference type="NCBI Taxonomy" id="230809"/>
    <lineage>
        <taxon>Eukaryota</taxon>
        <taxon>Fungi</taxon>
        <taxon>Dikarya</taxon>
        <taxon>Basidiomycota</taxon>
        <taxon>Agaricomycotina</taxon>
        <taxon>Agaricomycetes</taxon>
        <taxon>Agaricomycetidae</taxon>
        <taxon>Agaricales</taxon>
        <taxon>Marasmiineae</taxon>
        <taxon>Mycenaceae</taxon>
        <taxon>Mycena</taxon>
    </lineage>
</organism>
<keyword evidence="1" id="KW-0472">Membrane</keyword>
<keyword evidence="1" id="KW-1133">Transmembrane helix</keyword>
<reference evidence="2" key="1">
    <citation type="submission" date="2023-03" db="EMBL/GenBank/DDBJ databases">
        <title>Massive genome expansion in bonnet fungi (Mycena s.s.) driven by repeated elements and novel gene families across ecological guilds.</title>
        <authorList>
            <consortium name="Lawrence Berkeley National Laboratory"/>
            <person name="Harder C.B."/>
            <person name="Miyauchi S."/>
            <person name="Viragh M."/>
            <person name="Kuo A."/>
            <person name="Thoen E."/>
            <person name="Andreopoulos B."/>
            <person name="Lu D."/>
            <person name="Skrede I."/>
            <person name="Drula E."/>
            <person name="Henrissat B."/>
            <person name="Morin E."/>
            <person name="Kohler A."/>
            <person name="Barry K."/>
            <person name="LaButti K."/>
            <person name="Morin E."/>
            <person name="Salamov A."/>
            <person name="Lipzen A."/>
            <person name="Mereny Z."/>
            <person name="Hegedus B."/>
            <person name="Baldrian P."/>
            <person name="Stursova M."/>
            <person name="Weitz H."/>
            <person name="Taylor A."/>
            <person name="Grigoriev I.V."/>
            <person name="Nagy L.G."/>
            <person name="Martin F."/>
            <person name="Kauserud H."/>
        </authorList>
    </citation>
    <scope>NUCLEOTIDE SEQUENCE</scope>
    <source>
        <strain evidence="2">CBHHK188m</strain>
    </source>
</reference>
<evidence type="ECO:0000313" key="2">
    <source>
        <dbReference type="EMBL" id="KAJ7747189.1"/>
    </source>
</evidence>
<keyword evidence="1" id="KW-0812">Transmembrane</keyword>
<protein>
    <submittedName>
        <fullName evidence="2">Uncharacterized protein</fullName>
    </submittedName>
</protein>
<sequence length="68" mass="7629">MARPFSAQQHHHLERSHPGLCLHWRSRQSQRDLVDVRGSLHVLRGRVGFTSNVLTVFVGMLAGAAMVL</sequence>
<feature type="transmembrane region" description="Helical" evidence="1">
    <location>
        <begin position="47"/>
        <end position="67"/>
    </location>
</feature>
<keyword evidence="3" id="KW-1185">Reference proteome</keyword>
<proteinExistence type="predicted"/>
<comment type="caution">
    <text evidence="2">The sequence shown here is derived from an EMBL/GenBank/DDBJ whole genome shotgun (WGS) entry which is preliminary data.</text>
</comment>
<evidence type="ECO:0000313" key="3">
    <source>
        <dbReference type="Proteomes" id="UP001215280"/>
    </source>
</evidence>
<gene>
    <name evidence="2" type="ORF">DFH07DRAFT_1062795</name>
</gene>
<dbReference type="Proteomes" id="UP001215280">
    <property type="component" value="Unassembled WGS sequence"/>
</dbReference>